<proteinExistence type="predicted"/>
<keyword evidence="2" id="KW-0472">Membrane</keyword>
<dbReference type="InterPro" id="IPR025962">
    <property type="entry name" value="SdpI/YhfL"/>
</dbReference>
<keyword evidence="2" id="KW-1133">Transmembrane helix</keyword>
<accession>A0AAU7V7Q9</accession>
<gene>
    <name evidence="3" type="ORF">SAC06_00245</name>
</gene>
<evidence type="ECO:0000313" key="3">
    <source>
        <dbReference type="EMBL" id="XBW08029.1"/>
    </source>
</evidence>
<protein>
    <submittedName>
        <fullName evidence="3">SdpI family protein</fullName>
    </submittedName>
</protein>
<dbReference type="KEGG" id="sapp:SAC06_00245"/>
<keyword evidence="2" id="KW-0812">Transmembrane</keyword>
<dbReference type="Pfam" id="PF13630">
    <property type="entry name" value="SdpI"/>
    <property type="match status" value="1"/>
</dbReference>
<reference evidence="3" key="1">
    <citation type="submission" date="2023-11" db="EMBL/GenBank/DDBJ databases">
        <title>Scrofimicrobium hongkongense sp. nov., isolated from a patient with peritonitis.</title>
        <authorList>
            <person name="Lao H.Y."/>
            <person name="Wong A.Y.P."/>
            <person name="Ng T.L."/>
            <person name="Wong R.Y.L."/>
            <person name="Yau M.C.Y."/>
            <person name="Lam J.Y.W."/>
            <person name="Siu G.K.H."/>
        </authorList>
    </citation>
    <scope>NUCLEOTIDE SEQUENCE</scope>
    <source>
        <strain evidence="3">R131</strain>
    </source>
</reference>
<organism evidence="3">
    <name type="scientific">Scrofimicrobium appendicitidis</name>
    <dbReference type="NCBI Taxonomy" id="3079930"/>
    <lineage>
        <taxon>Bacteria</taxon>
        <taxon>Bacillati</taxon>
        <taxon>Actinomycetota</taxon>
        <taxon>Actinomycetes</taxon>
        <taxon>Actinomycetales</taxon>
        <taxon>Actinomycetaceae</taxon>
        <taxon>Scrofimicrobium</taxon>
    </lineage>
</organism>
<name>A0AAU7V7Q9_9ACTO</name>
<dbReference type="RefSeq" id="WP_350258229.1">
    <property type="nucleotide sequence ID" value="NZ_CP138335.1"/>
</dbReference>
<feature type="transmembrane region" description="Helical" evidence="2">
    <location>
        <begin position="86"/>
        <end position="108"/>
    </location>
</feature>
<dbReference type="AlphaFoldDB" id="A0AAU7V7Q9"/>
<sequence length="142" mass="14954">MTLIFALGLALVGAVLLSVGIRAQQGRLPLAGAGGFRTPATMQSEEVWVYVHRKVGWVMTAVGSAFFLLALAGGVADARGWETPPYYWAVAISMAVLLAVTVGAKSWANRLALGYQLPESDADSPDQNGSDPEPDDPTLPRG</sequence>
<feature type="region of interest" description="Disordered" evidence="1">
    <location>
        <begin position="118"/>
        <end position="142"/>
    </location>
</feature>
<feature type="transmembrane region" description="Helical" evidence="2">
    <location>
        <begin position="55"/>
        <end position="74"/>
    </location>
</feature>
<evidence type="ECO:0000256" key="1">
    <source>
        <dbReference type="SAM" id="MobiDB-lite"/>
    </source>
</evidence>
<dbReference type="EMBL" id="CP138335">
    <property type="protein sequence ID" value="XBW08029.1"/>
    <property type="molecule type" value="Genomic_DNA"/>
</dbReference>
<evidence type="ECO:0000256" key="2">
    <source>
        <dbReference type="SAM" id="Phobius"/>
    </source>
</evidence>